<dbReference type="InterPro" id="IPR038570">
    <property type="entry name" value="HicA_sf"/>
</dbReference>
<keyword evidence="4" id="KW-0255">Endonuclease</keyword>
<comment type="similarity">
    <text evidence="1">Belongs to the HicA mRNA interferase family.</text>
</comment>
<dbReference type="SUPFAM" id="SSF54786">
    <property type="entry name" value="YcfA/nrd intein domain"/>
    <property type="match status" value="1"/>
</dbReference>
<organism evidence="8 9">
    <name type="scientific">Allomesorhizobium camelthorni</name>
    <dbReference type="NCBI Taxonomy" id="475069"/>
    <lineage>
        <taxon>Bacteria</taxon>
        <taxon>Pseudomonadati</taxon>
        <taxon>Pseudomonadota</taxon>
        <taxon>Alphaproteobacteria</taxon>
        <taxon>Hyphomicrobiales</taxon>
        <taxon>Phyllobacteriaceae</taxon>
        <taxon>Allomesorhizobium</taxon>
    </lineage>
</organism>
<dbReference type="GO" id="GO:0004519">
    <property type="term" value="F:endonuclease activity"/>
    <property type="evidence" value="ECO:0007669"/>
    <property type="project" value="UniProtKB-KW"/>
</dbReference>
<name>A0A6G4W5X5_9HYPH</name>
<evidence type="ECO:0000256" key="1">
    <source>
        <dbReference type="ARBA" id="ARBA00006620"/>
    </source>
</evidence>
<dbReference type="EMBL" id="JAAKZF010000001">
    <property type="protein sequence ID" value="NGO49653.1"/>
    <property type="molecule type" value="Genomic_DNA"/>
</dbReference>
<dbReference type="Gene3D" id="3.30.920.30">
    <property type="entry name" value="Hypothetical protein"/>
    <property type="match status" value="1"/>
</dbReference>
<evidence type="ECO:0000313" key="8">
    <source>
        <dbReference type="EMBL" id="NGO49653.1"/>
    </source>
</evidence>
<dbReference type="GO" id="GO:0016787">
    <property type="term" value="F:hydrolase activity"/>
    <property type="evidence" value="ECO:0007669"/>
    <property type="project" value="UniProtKB-KW"/>
</dbReference>
<comment type="caution">
    <text evidence="8">The sequence shown here is derived from an EMBL/GenBank/DDBJ whole genome shotgun (WGS) entry which is preliminary data.</text>
</comment>
<dbReference type="Proteomes" id="UP001642900">
    <property type="component" value="Unassembled WGS sequence"/>
</dbReference>
<evidence type="ECO:0000256" key="5">
    <source>
        <dbReference type="ARBA" id="ARBA00022801"/>
    </source>
</evidence>
<accession>A0A6G4W5X5</accession>
<keyword evidence="3" id="KW-0540">Nuclease</keyword>
<keyword evidence="9" id="KW-1185">Reference proteome</keyword>
<evidence type="ECO:0000256" key="4">
    <source>
        <dbReference type="ARBA" id="ARBA00022759"/>
    </source>
</evidence>
<protein>
    <submittedName>
        <fullName evidence="8">Addiction module toxin, HicA family</fullName>
    </submittedName>
</protein>
<gene>
    <name evidence="8" type="ORF">G6N73_00425</name>
</gene>
<proteinExistence type="inferred from homology"/>
<evidence type="ECO:0000256" key="2">
    <source>
        <dbReference type="ARBA" id="ARBA00022649"/>
    </source>
</evidence>
<keyword evidence="7" id="KW-0346">Stress response</keyword>
<evidence type="ECO:0000256" key="7">
    <source>
        <dbReference type="ARBA" id="ARBA00023016"/>
    </source>
</evidence>
<dbReference type="Pfam" id="PF07927">
    <property type="entry name" value="HicA_toxin"/>
    <property type="match status" value="1"/>
</dbReference>
<reference evidence="8 9" key="1">
    <citation type="submission" date="2020-02" db="EMBL/GenBank/DDBJ databases">
        <title>Genome sequence of strain CCNWXJ40-4.</title>
        <authorList>
            <person name="Gao J."/>
            <person name="Sun J."/>
        </authorList>
    </citation>
    <scope>NUCLEOTIDE SEQUENCE [LARGE SCALE GENOMIC DNA]</scope>
    <source>
        <strain evidence="8 9">CCNWXJ 40-4</strain>
    </source>
</reference>
<evidence type="ECO:0000256" key="3">
    <source>
        <dbReference type="ARBA" id="ARBA00022722"/>
    </source>
</evidence>
<sequence>MLKDSRDIIKRLKSDGFELVSIRGSHHKFRHLVSGRIVIVTHPRKDIPAGTVRSIYVQAGWLKD</sequence>
<dbReference type="InterPro" id="IPR012933">
    <property type="entry name" value="HicA_mRNA_interferase"/>
</dbReference>
<evidence type="ECO:0000313" key="9">
    <source>
        <dbReference type="Proteomes" id="UP001642900"/>
    </source>
</evidence>
<evidence type="ECO:0000256" key="6">
    <source>
        <dbReference type="ARBA" id="ARBA00022884"/>
    </source>
</evidence>
<dbReference type="AlphaFoldDB" id="A0A6G4W5X5"/>
<dbReference type="GO" id="GO:0003729">
    <property type="term" value="F:mRNA binding"/>
    <property type="evidence" value="ECO:0007669"/>
    <property type="project" value="InterPro"/>
</dbReference>
<keyword evidence="2" id="KW-1277">Toxin-antitoxin system</keyword>
<keyword evidence="5" id="KW-0378">Hydrolase</keyword>
<keyword evidence="6" id="KW-0694">RNA-binding</keyword>
<dbReference type="RefSeq" id="WP_165021637.1">
    <property type="nucleotide sequence ID" value="NZ_JAAKZF010000001.1"/>
</dbReference>